<organism evidence="2 3">
    <name type="scientific">Virgibacillus necropolis</name>
    <dbReference type="NCBI Taxonomy" id="163877"/>
    <lineage>
        <taxon>Bacteria</taxon>
        <taxon>Bacillati</taxon>
        <taxon>Bacillota</taxon>
        <taxon>Bacilli</taxon>
        <taxon>Bacillales</taxon>
        <taxon>Bacillaceae</taxon>
        <taxon>Virgibacillus</taxon>
    </lineage>
</organism>
<dbReference type="EMBL" id="CP022437">
    <property type="protein sequence ID" value="ASN05965.1"/>
    <property type="molecule type" value="Genomic_DNA"/>
</dbReference>
<dbReference type="AlphaFoldDB" id="A0A221ME93"/>
<dbReference type="OrthoDB" id="2706947at2"/>
<name>A0A221ME93_9BACI</name>
<protein>
    <submittedName>
        <fullName evidence="2">Uncharacterized protein</fullName>
    </submittedName>
</protein>
<dbReference type="Proteomes" id="UP000204391">
    <property type="component" value="Chromosome"/>
</dbReference>
<sequence length="83" mass="9562">MSTGIWILLIVLFALALFGTIFAFKQEEKKMKKYEDEGDTIEDELRRSHEYETSSLKSNIPILSSIYLVTIIASIIVFLVYIN</sequence>
<evidence type="ECO:0000313" key="2">
    <source>
        <dbReference type="EMBL" id="ASN05965.1"/>
    </source>
</evidence>
<feature type="transmembrane region" description="Helical" evidence="1">
    <location>
        <begin position="6"/>
        <end position="24"/>
    </location>
</feature>
<gene>
    <name evidence="2" type="ORF">CFK40_13535</name>
</gene>
<reference evidence="2 3" key="1">
    <citation type="journal article" date="2003" name="Int. J. Syst. Evol. Microbiol.">
        <title>Virgibacillus carmonensis sp. nov., Virgibacillus necropolis sp. nov. and Virgibacillus picturae sp. nov., three novel species isolated from deteriorated mural paintings, transfer of the species of the genus salibacillus to Virgibacillus, as Virgibacillus marismortui comb. nov. and Virgibacillus salexigens comb. nov., and emended description of the genus Virgibacillus.</title>
        <authorList>
            <person name="Heyrman J."/>
            <person name="Logan N.A."/>
            <person name="Busse H.J."/>
            <person name="Balcaen A."/>
            <person name="Lebbe L."/>
            <person name="Rodriguez-Diaz M."/>
            <person name="Swings J."/>
            <person name="De Vos P."/>
        </authorList>
    </citation>
    <scope>NUCLEOTIDE SEQUENCE [LARGE SCALE GENOMIC DNA]</scope>
    <source>
        <strain evidence="2 3">LMG 19488</strain>
    </source>
</reference>
<dbReference type="KEGG" id="vne:CFK40_13535"/>
<keyword evidence="3" id="KW-1185">Reference proteome</keyword>
<feature type="transmembrane region" description="Helical" evidence="1">
    <location>
        <begin position="62"/>
        <end position="82"/>
    </location>
</feature>
<keyword evidence="1" id="KW-1133">Transmembrane helix</keyword>
<accession>A0A221ME93</accession>
<evidence type="ECO:0000313" key="3">
    <source>
        <dbReference type="Proteomes" id="UP000204391"/>
    </source>
</evidence>
<evidence type="ECO:0000256" key="1">
    <source>
        <dbReference type="SAM" id="Phobius"/>
    </source>
</evidence>
<proteinExistence type="predicted"/>
<dbReference type="RefSeq" id="WP_089532812.1">
    <property type="nucleotide sequence ID" value="NZ_CP022437.1"/>
</dbReference>
<keyword evidence="1" id="KW-0812">Transmembrane</keyword>
<keyword evidence="1" id="KW-0472">Membrane</keyword>